<keyword evidence="2" id="KW-0456">Lyase</keyword>
<evidence type="ECO:0000256" key="2">
    <source>
        <dbReference type="ARBA" id="ARBA00023239"/>
    </source>
</evidence>
<reference evidence="3" key="1">
    <citation type="journal article" date="2014" name="Int. J. Syst. Evol. Microbiol.">
        <title>Complete genome sequence of Corynebacterium casei LMG S-19264T (=DSM 44701T), isolated from a smear-ripened cheese.</title>
        <authorList>
            <consortium name="US DOE Joint Genome Institute (JGI-PGF)"/>
            <person name="Walter F."/>
            <person name="Albersmeier A."/>
            <person name="Kalinowski J."/>
            <person name="Ruckert C."/>
        </authorList>
    </citation>
    <scope>NUCLEOTIDE SEQUENCE</scope>
    <source>
        <strain evidence="3">KCTC 23430</strain>
    </source>
</reference>
<reference evidence="3" key="2">
    <citation type="submission" date="2020-09" db="EMBL/GenBank/DDBJ databases">
        <authorList>
            <person name="Sun Q."/>
            <person name="Kim S."/>
        </authorList>
    </citation>
    <scope>NUCLEOTIDE SEQUENCE</scope>
    <source>
        <strain evidence="3">KCTC 23430</strain>
    </source>
</reference>
<protein>
    <submittedName>
        <fullName evidence="3">Enoyl-CoA hydratase</fullName>
    </submittedName>
</protein>
<organism evidence="3 4">
    <name type="scientific">Parahalioglobus pacificus</name>
    <dbReference type="NCBI Taxonomy" id="930806"/>
    <lineage>
        <taxon>Bacteria</taxon>
        <taxon>Pseudomonadati</taxon>
        <taxon>Pseudomonadota</taxon>
        <taxon>Gammaproteobacteria</taxon>
        <taxon>Cellvibrionales</taxon>
        <taxon>Halieaceae</taxon>
        <taxon>Parahalioglobus</taxon>
    </lineage>
</organism>
<dbReference type="SUPFAM" id="SSF52096">
    <property type="entry name" value="ClpP/crotonase"/>
    <property type="match status" value="1"/>
</dbReference>
<dbReference type="EMBL" id="BMYM01000001">
    <property type="protein sequence ID" value="GHD27873.1"/>
    <property type="molecule type" value="Genomic_DNA"/>
</dbReference>
<name>A0A918XF07_9GAMM</name>
<evidence type="ECO:0000313" key="4">
    <source>
        <dbReference type="Proteomes" id="UP000644693"/>
    </source>
</evidence>
<dbReference type="CDD" id="cd06558">
    <property type="entry name" value="crotonase-like"/>
    <property type="match status" value="1"/>
</dbReference>
<evidence type="ECO:0000256" key="1">
    <source>
        <dbReference type="ARBA" id="ARBA00005254"/>
    </source>
</evidence>
<dbReference type="GO" id="GO:0006635">
    <property type="term" value="P:fatty acid beta-oxidation"/>
    <property type="evidence" value="ECO:0007669"/>
    <property type="project" value="TreeGrafter"/>
</dbReference>
<dbReference type="Gene3D" id="1.10.12.10">
    <property type="entry name" value="Lyase 2-enoyl-coa Hydratase, Chain A, domain 2"/>
    <property type="match status" value="1"/>
</dbReference>
<dbReference type="InterPro" id="IPR014748">
    <property type="entry name" value="Enoyl-CoA_hydra_C"/>
</dbReference>
<dbReference type="PANTHER" id="PTHR11941:SF133">
    <property type="entry name" value="1,2-EPOXYPHENYLACETYL-COA ISOMERASE"/>
    <property type="match status" value="1"/>
</dbReference>
<dbReference type="RefSeq" id="WP_189475113.1">
    <property type="nucleotide sequence ID" value="NZ_BMYM01000001.1"/>
</dbReference>
<dbReference type="GO" id="GO:0016836">
    <property type="term" value="F:hydro-lyase activity"/>
    <property type="evidence" value="ECO:0007669"/>
    <property type="project" value="UniProtKB-ARBA"/>
</dbReference>
<accession>A0A918XF07</accession>
<dbReference type="InterPro" id="IPR029045">
    <property type="entry name" value="ClpP/crotonase-like_dom_sf"/>
</dbReference>
<dbReference type="Pfam" id="PF00378">
    <property type="entry name" value="ECH_1"/>
    <property type="match status" value="1"/>
</dbReference>
<dbReference type="Gene3D" id="3.90.226.10">
    <property type="entry name" value="2-enoyl-CoA Hydratase, Chain A, domain 1"/>
    <property type="match status" value="1"/>
</dbReference>
<comment type="similarity">
    <text evidence="1">Belongs to the enoyl-CoA hydratase/isomerase family.</text>
</comment>
<evidence type="ECO:0000313" key="3">
    <source>
        <dbReference type="EMBL" id="GHD27873.1"/>
    </source>
</evidence>
<dbReference type="FunFam" id="1.10.12.10:FF:000001">
    <property type="entry name" value="Probable enoyl-CoA hydratase, mitochondrial"/>
    <property type="match status" value="1"/>
</dbReference>
<dbReference type="InterPro" id="IPR001753">
    <property type="entry name" value="Enoyl-CoA_hydra/iso"/>
</dbReference>
<gene>
    <name evidence="3" type="ORF">GCM10007053_06680</name>
</gene>
<dbReference type="AlphaFoldDB" id="A0A918XF07"/>
<proteinExistence type="inferred from homology"/>
<keyword evidence="4" id="KW-1185">Reference proteome</keyword>
<comment type="caution">
    <text evidence="3">The sequence shown here is derived from an EMBL/GenBank/DDBJ whole genome shotgun (WGS) entry which is preliminary data.</text>
</comment>
<dbReference type="Proteomes" id="UP000644693">
    <property type="component" value="Unassembled WGS sequence"/>
</dbReference>
<dbReference type="PANTHER" id="PTHR11941">
    <property type="entry name" value="ENOYL-COA HYDRATASE-RELATED"/>
    <property type="match status" value="1"/>
</dbReference>
<sequence>MSTYETITIEHTGHVALVTLNRPDKLNAWDTVMREEFVRVAREVNADSNVRAVVLTGAGRAFSAGADLTEEGGIVDGQGTEDVLNHSYKPGIMAVAHGNKPWISAVNGACAGIGTAYAMACDLMIMADDAYLYQAFGAIGLVPDGGATWQLARGLGRKRAYELMVTGEKLNGESAVALGLCNRVAPAEELVDQAMAWAGEIAEKAPLAMRYAKEAVNFAMENTLPDAISCEARLQNICIESNDSKEGVMAFLEKRKANFTGS</sequence>